<proteinExistence type="predicted"/>
<dbReference type="AlphaFoldDB" id="A0A9D4H877"/>
<reference evidence="1" key="2">
    <citation type="submission" date="2020-11" db="EMBL/GenBank/DDBJ databases">
        <authorList>
            <person name="McCartney M.A."/>
            <person name="Auch B."/>
            <person name="Kono T."/>
            <person name="Mallez S."/>
            <person name="Becker A."/>
            <person name="Gohl D.M."/>
            <person name="Silverstein K.A.T."/>
            <person name="Koren S."/>
            <person name="Bechman K.B."/>
            <person name="Herman A."/>
            <person name="Abrahante J.E."/>
            <person name="Garbe J."/>
        </authorList>
    </citation>
    <scope>NUCLEOTIDE SEQUENCE</scope>
    <source>
        <strain evidence="1">Duluth1</strain>
        <tissue evidence="1">Whole animal</tissue>
    </source>
</reference>
<keyword evidence="2" id="KW-1185">Reference proteome</keyword>
<evidence type="ECO:0008006" key="3">
    <source>
        <dbReference type="Google" id="ProtNLM"/>
    </source>
</evidence>
<name>A0A9D4H877_DREPO</name>
<dbReference type="Proteomes" id="UP000828390">
    <property type="component" value="Unassembled WGS sequence"/>
</dbReference>
<dbReference type="EMBL" id="JAIWYP010000004">
    <property type="protein sequence ID" value="KAH3830067.1"/>
    <property type="molecule type" value="Genomic_DNA"/>
</dbReference>
<comment type="caution">
    <text evidence="1">The sequence shown here is derived from an EMBL/GenBank/DDBJ whole genome shotgun (WGS) entry which is preliminary data.</text>
</comment>
<organism evidence="1 2">
    <name type="scientific">Dreissena polymorpha</name>
    <name type="common">Zebra mussel</name>
    <name type="synonym">Mytilus polymorpha</name>
    <dbReference type="NCBI Taxonomy" id="45954"/>
    <lineage>
        <taxon>Eukaryota</taxon>
        <taxon>Metazoa</taxon>
        <taxon>Spiralia</taxon>
        <taxon>Lophotrochozoa</taxon>
        <taxon>Mollusca</taxon>
        <taxon>Bivalvia</taxon>
        <taxon>Autobranchia</taxon>
        <taxon>Heteroconchia</taxon>
        <taxon>Euheterodonta</taxon>
        <taxon>Imparidentia</taxon>
        <taxon>Neoheterodontei</taxon>
        <taxon>Myida</taxon>
        <taxon>Dreissenoidea</taxon>
        <taxon>Dreissenidae</taxon>
        <taxon>Dreissena</taxon>
    </lineage>
</organism>
<protein>
    <recommendedName>
        <fullName evidence="3">Reverse transcriptase</fullName>
    </recommendedName>
</protein>
<reference evidence="1" key="1">
    <citation type="journal article" date="2019" name="bioRxiv">
        <title>The Genome of the Zebra Mussel, Dreissena polymorpha: A Resource for Invasive Species Research.</title>
        <authorList>
            <person name="McCartney M.A."/>
            <person name="Auch B."/>
            <person name="Kono T."/>
            <person name="Mallez S."/>
            <person name="Zhang Y."/>
            <person name="Obille A."/>
            <person name="Becker A."/>
            <person name="Abrahante J.E."/>
            <person name="Garbe J."/>
            <person name="Badalamenti J.P."/>
            <person name="Herman A."/>
            <person name="Mangelson H."/>
            <person name="Liachko I."/>
            <person name="Sullivan S."/>
            <person name="Sone E.D."/>
            <person name="Koren S."/>
            <person name="Silverstein K.A.T."/>
            <person name="Beckman K.B."/>
            <person name="Gohl D.M."/>
        </authorList>
    </citation>
    <scope>NUCLEOTIDE SEQUENCE</scope>
    <source>
        <strain evidence="1">Duluth1</strain>
        <tissue evidence="1">Whole animal</tissue>
    </source>
</reference>
<gene>
    <name evidence="1" type="ORF">DPMN_103304</name>
</gene>
<sequence>MGMNLLINVAQRKTRGPKTEAGIDLPSSRGFMDDLTLLTTTHVQARWMLTALTDVASWENEVQGSQIQSPSH</sequence>
<evidence type="ECO:0000313" key="2">
    <source>
        <dbReference type="Proteomes" id="UP000828390"/>
    </source>
</evidence>
<evidence type="ECO:0000313" key="1">
    <source>
        <dbReference type="EMBL" id="KAH3830067.1"/>
    </source>
</evidence>
<accession>A0A9D4H877</accession>